<organism evidence="3 4">
    <name type="scientific">Antrodiella citrinella</name>
    <dbReference type="NCBI Taxonomy" id="2447956"/>
    <lineage>
        <taxon>Eukaryota</taxon>
        <taxon>Fungi</taxon>
        <taxon>Dikarya</taxon>
        <taxon>Basidiomycota</taxon>
        <taxon>Agaricomycotina</taxon>
        <taxon>Agaricomycetes</taxon>
        <taxon>Polyporales</taxon>
        <taxon>Steccherinaceae</taxon>
        <taxon>Antrodiella</taxon>
    </lineage>
</organism>
<dbReference type="InterPro" id="IPR056884">
    <property type="entry name" value="NPHP3-like_N"/>
</dbReference>
<name>A0A4S4MUH9_9APHY</name>
<evidence type="ECO:0000313" key="3">
    <source>
        <dbReference type="EMBL" id="THH29889.1"/>
    </source>
</evidence>
<reference evidence="3 4" key="1">
    <citation type="submission" date="2019-02" db="EMBL/GenBank/DDBJ databases">
        <title>Genome sequencing of the rare red list fungi Antrodiella citrinella (Flaviporus citrinellus).</title>
        <authorList>
            <person name="Buettner E."/>
            <person name="Kellner H."/>
        </authorList>
    </citation>
    <scope>NUCLEOTIDE SEQUENCE [LARGE SCALE GENOMIC DNA]</scope>
    <source>
        <strain evidence="3 4">DSM 108506</strain>
    </source>
</reference>
<evidence type="ECO:0000313" key="4">
    <source>
        <dbReference type="Proteomes" id="UP000308730"/>
    </source>
</evidence>
<keyword evidence="1" id="KW-0677">Repeat</keyword>
<dbReference type="Pfam" id="PF24883">
    <property type="entry name" value="NPHP3_N"/>
    <property type="match status" value="1"/>
</dbReference>
<evidence type="ECO:0000256" key="1">
    <source>
        <dbReference type="ARBA" id="ARBA00022737"/>
    </source>
</evidence>
<protein>
    <recommendedName>
        <fullName evidence="2">Nephrocystin 3-like N-terminal domain-containing protein</fullName>
    </recommendedName>
</protein>
<dbReference type="AlphaFoldDB" id="A0A4S4MUH9"/>
<dbReference type="EMBL" id="SGPM01000103">
    <property type="protein sequence ID" value="THH29889.1"/>
    <property type="molecule type" value="Genomic_DNA"/>
</dbReference>
<proteinExistence type="predicted"/>
<accession>A0A4S4MUH9</accession>
<dbReference type="Proteomes" id="UP000308730">
    <property type="component" value="Unassembled WGS sequence"/>
</dbReference>
<gene>
    <name evidence="3" type="ORF">EUX98_g4299</name>
</gene>
<evidence type="ECO:0000259" key="2">
    <source>
        <dbReference type="Pfam" id="PF24883"/>
    </source>
</evidence>
<feature type="domain" description="Nephrocystin 3-like N-terminal" evidence="2">
    <location>
        <begin position="307"/>
        <end position="463"/>
    </location>
</feature>
<sequence length="930" mass="104051">MSSTIKIVSATVIRSLDEADSESDVDTDPFLYYVKIYVDGKPVVKSRSDTFRWSEHAYTLVPYVTLCFVSILVQFPGTNGDGSPQAKMGRPIVIPTLKTIEGPVVGLKELLNKVHAVYDVAQASEMYPVLSITRIILTSVLKALANSGIATASDTKITELTAHLNNAYNFVEDIQHINDSDHAYNGLWINVAVLILRQTIECALYIKDYYGLGTTGQATRISRNEAPQKLTEFATRIQYLEISQDDINIAVTPVVYREVFISDSVGVAHDAILLRRLNTYPTSAMARELPRCLPNTHNKPLDIVFDWLAALTPGERLLWLHGARGCGKTTMAATLSDFIRGQNRLGASIFFSVDTPAASSPAFVIQSIATQLSAFDPRIGAEVTRVLQGDANIINAPLSVQLTALIINPLSTMEFLDLEGPIIVILDGLDQCGTADTRRGLLSTLKNHISHLPRCLHIIVTSRMDHEIQDALTGAVVREMPYANPDLQKFCKHKLEKIRAKAHPYLNHILPGDLTPMASRLTKLAAKSFMLAAAVCEFISSARDPATCITSIMPLPDEGLDDPLDRLFMLAMKDIGHWGGFDPKIFRCVFSAVLSAEDPLTTNSIDSLFSLGTSAMSMIVRFRWTLLSWHTGDMIRMHPSFREYITDSSRCPTWFIHPSDYRGELAVKCLDHIHAQLHFDLVRALPVRSTVTNIRAWASETLQHACLYWVDYLQHRGVPDKLLLRFLLCSLGDWFTVTPVNVRRHIEILEIWFPNREQDSQSSPLTEPIATAAFRVIKAYANLTRCLPGHPIGRLESRLMLNRDGLIPRNVDIVIDTFLGVYFGSDATANEFRDCIQQISESEQELLQLVKADPEYSSEGWVEEVGLVSRVRLNKLYLRYAEEAEFERQRFEAMAQTYTSDAFSDDGTSFQSRNELAVEIDIPWLRSRSS</sequence>
<comment type="caution">
    <text evidence="3">The sequence shown here is derived from an EMBL/GenBank/DDBJ whole genome shotgun (WGS) entry which is preliminary data.</text>
</comment>
<keyword evidence="4" id="KW-1185">Reference proteome</keyword>
<dbReference type="InterPro" id="IPR027417">
    <property type="entry name" value="P-loop_NTPase"/>
</dbReference>
<dbReference type="OrthoDB" id="3228837at2759"/>
<dbReference type="PANTHER" id="PTHR10039">
    <property type="entry name" value="AMELOGENIN"/>
    <property type="match status" value="1"/>
</dbReference>
<dbReference type="PANTHER" id="PTHR10039:SF14">
    <property type="entry name" value="NACHT DOMAIN-CONTAINING PROTEIN"/>
    <property type="match status" value="1"/>
</dbReference>
<dbReference type="SUPFAM" id="SSF52540">
    <property type="entry name" value="P-loop containing nucleoside triphosphate hydrolases"/>
    <property type="match status" value="1"/>
</dbReference>
<dbReference type="Gene3D" id="3.40.50.300">
    <property type="entry name" value="P-loop containing nucleotide triphosphate hydrolases"/>
    <property type="match status" value="1"/>
</dbReference>